<sequence length="301" mass="34691">MVKKFSAQILLLFALLLPLSTMAVTAIFYQPQESDKQIPSQEWRSIFHHLKKKGFDTLVIQWTQYGDFLKSAENQAWLKERVDQATGEKLQLIIGLSSDPEMFNRLKEPSAESKDYLTKLSRVDLLLVDYWNKNIPQDKIAGWYIPLEIDDRAWRDPKAFDILRKHLRDESQKIRMQSEKPIYISSFFTGNMSPDDYSKMIASLHEVTGLHIWIQDGAGTGKLNPSERALYLVPLTKCSAPIASGLIFEAFKQTQHDQTFAAESLPPQLLAQRLKLRAPCQLDSVFFELRYLFKDSFKAKT</sequence>
<name>A0AAE3CIA6_9BURK</name>
<evidence type="ECO:0000256" key="1">
    <source>
        <dbReference type="SAM" id="SignalP"/>
    </source>
</evidence>
<dbReference type="EMBL" id="JAANGI010000001">
    <property type="protein sequence ID" value="MBT8592077.1"/>
    <property type="molecule type" value="Genomic_DNA"/>
</dbReference>
<proteinExistence type="predicted"/>
<accession>A0AAE3CIA6</accession>
<evidence type="ECO:0000313" key="4">
    <source>
        <dbReference type="Proteomes" id="UP000762271"/>
    </source>
</evidence>
<dbReference type="Pfam" id="PF14488">
    <property type="entry name" value="DUF4434"/>
    <property type="match status" value="1"/>
</dbReference>
<gene>
    <name evidence="3" type="ORF">G6693_09090</name>
</gene>
<evidence type="ECO:0000313" key="3">
    <source>
        <dbReference type="EMBL" id="MBT8592077.1"/>
    </source>
</evidence>
<feature type="chain" id="PRO_5042069600" evidence="1">
    <location>
        <begin position="24"/>
        <end position="301"/>
    </location>
</feature>
<dbReference type="InterPro" id="IPR027849">
    <property type="entry name" value="DUF4434"/>
</dbReference>
<keyword evidence="1" id="KW-0732">Signal</keyword>
<reference evidence="3" key="1">
    <citation type="journal article" date="2021" name="Genome Biol. Evol.">
        <title>Continental-Scale Gene Flow Prevents Allopatric Divergence of Pelagic Freshwater Bacteria.</title>
        <authorList>
            <person name="Hoetzinger M."/>
            <person name="Pitt A."/>
            <person name="Huemer A."/>
            <person name="Hahn M.W."/>
        </authorList>
    </citation>
    <scope>NUCLEOTIDE SEQUENCE</scope>
    <source>
        <strain evidence="3">AP-YLGG-20-G6</strain>
    </source>
</reference>
<protein>
    <submittedName>
        <fullName evidence="3">DUF4434 domain-containing protein</fullName>
    </submittedName>
</protein>
<dbReference type="Proteomes" id="UP000762271">
    <property type="component" value="Unassembled WGS sequence"/>
</dbReference>
<feature type="domain" description="DUF4434" evidence="2">
    <location>
        <begin position="25"/>
        <end position="287"/>
    </location>
</feature>
<evidence type="ECO:0000259" key="2">
    <source>
        <dbReference type="Pfam" id="PF14488"/>
    </source>
</evidence>
<dbReference type="Gene3D" id="3.20.20.80">
    <property type="entry name" value="Glycosidases"/>
    <property type="match status" value="1"/>
</dbReference>
<dbReference type="AlphaFoldDB" id="A0AAE3CIA6"/>
<organism evidence="3 4">
    <name type="scientific">Polynucleobacter paneuropaeus</name>
    <dbReference type="NCBI Taxonomy" id="2527775"/>
    <lineage>
        <taxon>Bacteria</taxon>
        <taxon>Pseudomonadati</taxon>
        <taxon>Pseudomonadota</taxon>
        <taxon>Betaproteobacteria</taxon>
        <taxon>Burkholderiales</taxon>
        <taxon>Burkholderiaceae</taxon>
        <taxon>Polynucleobacter</taxon>
    </lineage>
</organism>
<feature type="signal peptide" evidence="1">
    <location>
        <begin position="1"/>
        <end position="23"/>
    </location>
</feature>
<comment type="caution">
    <text evidence="3">The sequence shown here is derived from an EMBL/GenBank/DDBJ whole genome shotgun (WGS) entry which is preliminary data.</text>
</comment>